<evidence type="ECO:0000259" key="2">
    <source>
        <dbReference type="Pfam" id="PF14237"/>
    </source>
</evidence>
<feature type="domain" description="GYF" evidence="2">
    <location>
        <begin position="104"/>
        <end position="150"/>
    </location>
</feature>
<comment type="caution">
    <text evidence="3">The sequence shown here is derived from an EMBL/GenBank/DDBJ whole genome shotgun (WGS) entry which is preliminary data.</text>
</comment>
<accession>A0A424YJ26</accession>
<organism evidence="3 4">
    <name type="scientific">Candidatus Syntrophonatronum acetioxidans</name>
    <dbReference type="NCBI Taxonomy" id="1795816"/>
    <lineage>
        <taxon>Bacteria</taxon>
        <taxon>Bacillati</taxon>
        <taxon>Bacillota</taxon>
        <taxon>Clostridia</taxon>
        <taxon>Eubacteriales</taxon>
        <taxon>Syntrophomonadaceae</taxon>
        <taxon>Candidatus Syntrophonatronum</taxon>
    </lineage>
</organism>
<sequence length="152" mass="17210">MAKKWFLFKGGNKEGPFTWKQLYLQGVAGKIEAGDLVWAEGMAQWERAEKIENLLSGRRVPVRPAARNLQAREVPGPPEGAGFPRNFAGPGEKPQQDPRQAHHWYIFQEGQQSGPFSREHISSLLGEGKLKPQDLVWNELLPAWTRVDRVDL</sequence>
<dbReference type="Proteomes" id="UP000285138">
    <property type="component" value="Unassembled WGS sequence"/>
</dbReference>
<dbReference type="AlphaFoldDB" id="A0A424YJ26"/>
<dbReference type="InterPro" id="IPR025640">
    <property type="entry name" value="GYF_2"/>
</dbReference>
<protein>
    <submittedName>
        <fullName evidence="3">DUF4339 domain-containing protein</fullName>
    </submittedName>
</protein>
<feature type="domain" description="GYF" evidence="2">
    <location>
        <begin position="5"/>
        <end position="54"/>
    </location>
</feature>
<dbReference type="EMBL" id="QZAA01000017">
    <property type="protein sequence ID" value="RQD78465.1"/>
    <property type="molecule type" value="Genomic_DNA"/>
</dbReference>
<dbReference type="Pfam" id="PF14237">
    <property type="entry name" value="GYF_2"/>
    <property type="match status" value="2"/>
</dbReference>
<evidence type="ECO:0000256" key="1">
    <source>
        <dbReference type="SAM" id="MobiDB-lite"/>
    </source>
</evidence>
<gene>
    <name evidence="3" type="ORF">D5R97_00340</name>
</gene>
<evidence type="ECO:0000313" key="4">
    <source>
        <dbReference type="Proteomes" id="UP000285138"/>
    </source>
</evidence>
<name>A0A424YJ26_9FIRM</name>
<reference evidence="3 4" key="1">
    <citation type="submission" date="2018-08" db="EMBL/GenBank/DDBJ databases">
        <title>The metabolism and importance of syntrophic acetate oxidation coupled to methane or sulfide production in haloalkaline environments.</title>
        <authorList>
            <person name="Timmers P.H.A."/>
            <person name="Vavourakis C.D."/>
            <person name="Sorokin D.Y."/>
            <person name="Sinninghe Damste J.S."/>
            <person name="Muyzer G."/>
            <person name="Stams A.J.M."/>
            <person name="Plugge C.M."/>
        </authorList>
    </citation>
    <scope>NUCLEOTIDE SEQUENCE [LARGE SCALE GENOMIC DNA]</scope>
    <source>
        <strain evidence="3">MSAO_Bac1</strain>
    </source>
</reference>
<proteinExistence type="predicted"/>
<evidence type="ECO:0000313" key="3">
    <source>
        <dbReference type="EMBL" id="RQD78465.1"/>
    </source>
</evidence>
<feature type="region of interest" description="Disordered" evidence="1">
    <location>
        <begin position="71"/>
        <end position="102"/>
    </location>
</feature>